<dbReference type="InterPro" id="IPR003382">
    <property type="entry name" value="Flavoprotein"/>
</dbReference>
<feature type="domain" description="DNA/pantothenate metabolism flavoprotein C-terminal" evidence="4">
    <location>
        <begin position="189"/>
        <end position="269"/>
    </location>
</feature>
<evidence type="ECO:0000256" key="2">
    <source>
        <dbReference type="ARBA" id="ARBA00023239"/>
    </source>
</evidence>
<dbReference type="GO" id="GO:0010181">
    <property type="term" value="F:FMN binding"/>
    <property type="evidence" value="ECO:0007669"/>
    <property type="project" value="InterPro"/>
</dbReference>
<organism evidence="5 6">
    <name type="scientific">Thermacetogenium phaeum</name>
    <dbReference type="NCBI Taxonomy" id="85874"/>
    <lineage>
        <taxon>Bacteria</taxon>
        <taxon>Bacillati</taxon>
        <taxon>Bacillota</taxon>
        <taxon>Clostridia</taxon>
        <taxon>Thermoanaerobacterales</taxon>
        <taxon>Thermoanaerobacteraceae</taxon>
        <taxon>Thermacetogenium</taxon>
    </lineage>
</organism>
<dbReference type="PANTHER" id="PTHR14359:SF6">
    <property type="entry name" value="PHOSPHOPANTOTHENOYLCYSTEINE DECARBOXYLASE"/>
    <property type="match status" value="1"/>
</dbReference>
<gene>
    <name evidence="5" type="ORF">XD66_1559</name>
</gene>
<evidence type="ECO:0000259" key="3">
    <source>
        <dbReference type="Pfam" id="PF02441"/>
    </source>
</evidence>
<dbReference type="NCBIfam" id="TIGR00521">
    <property type="entry name" value="coaBC_dfp"/>
    <property type="match status" value="1"/>
</dbReference>
<dbReference type="Pfam" id="PF02441">
    <property type="entry name" value="Flavoprotein"/>
    <property type="match status" value="1"/>
</dbReference>
<dbReference type="PANTHER" id="PTHR14359">
    <property type="entry name" value="HOMO-OLIGOMERIC FLAVIN CONTAINING CYS DECARBOXYLASE FAMILY"/>
    <property type="match status" value="1"/>
</dbReference>
<sequence length="271" mass="29489">MNNMDRMKKNIVLGVTGSIAAYKAAEIASLLIKKGYKVEVVMTRSATQFITPLTLQSITQSPVHTEMFAAPRQWEIEHISLAQKADLLLVAPATANIIGKVAGGIADDLLSTTIMATRAPVIFAPAMNVGMYENPVFQHWMNFLRGYGFLFIEPDEGRLACGARGKGRLPPPERIVSYVEDVLNRQDELSGIHVLVTAGPTREPLDAVRFLSNYSSGKMGYALAEEAKERGARVTLISGPTKLEPPQGVNLISVQTAEEMFNAVKENFAAA</sequence>
<dbReference type="EMBL" id="LGFO01000276">
    <property type="protein sequence ID" value="KUK35729.1"/>
    <property type="molecule type" value="Genomic_DNA"/>
</dbReference>
<accession>A0A101FEV4</accession>
<keyword evidence="2" id="KW-0456">Lyase</keyword>
<protein>
    <submittedName>
        <fullName evidence="5">Coenzyme A biosynthesis bifunctional protein</fullName>
    </submittedName>
</protein>
<keyword evidence="1" id="KW-0210">Decarboxylase</keyword>
<evidence type="ECO:0000313" key="5">
    <source>
        <dbReference type="EMBL" id="KUK35729.1"/>
    </source>
</evidence>
<dbReference type="GO" id="GO:0015937">
    <property type="term" value="P:coenzyme A biosynthetic process"/>
    <property type="evidence" value="ECO:0007669"/>
    <property type="project" value="InterPro"/>
</dbReference>
<dbReference type="AlphaFoldDB" id="A0A101FEV4"/>
<dbReference type="Pfam" id="PF04127">
    <property type="entry name" value="DFP"/>
    <property type="match status" value="1"/>
</dbReference>
<evidence type="ECO:0000313" key="6">
    <source>
        <dbReference type="Proteomes" id="UP000053326"/>
    </source>
</evidence>
<dbReference type="Gene3D" id="3.40.50.1950">
    <property type="entry name" value="Flavin prenyltransferase-like"/>
    <property type="match status" value="1"/>
</dbReference>
<evidence type="ECO:0000259" key="4">
    <source>
        <dbReference type="Pfam" id="PF04127"/>
    </source>
</evidence>
<proteinExistence type="predicted"/>
<dbReference type="InterPro" id="IPR007085">
    <property type="entry name" value="DNA/pantothenate-metab_flavo_C"/>
</dbReference>
<feature type="non-terminal residue" evidence="5">
    <location>
        <position position="271"/>
    </location>
</feature>
<dbReference type="InterPro" id="IPR036551">
    <property type="entry name" value="Flavin_trans-like"/>
</dbReference>
<dbReference type="GO" id="GO:0015941">
    <property type="term" value="P:pantothenate catabolic process"/>
    <property type="evidence" value="ECO:0007669"/>
    <property type="project" value="InterPro"/>
</dbReference>
<dbReference type="InterPro" id="IPR005252">
    <property type="entry name" value="CoaBC"/>
</dbReference>
<dbReference type="InterPro" id="IPR035929">
    <property type="entry name" value="CoaB-like_sf"/>
</dbReference>
<dbReference type="SUPFAM" id="SSF102645">
    <property type="entry name" value="CoaB-like"/>
    <property type="match status" value="1"/>
</dbReference>
<evidence type="ECO:0000256" key="1">
    <source>
        <dbReference type="ARBA" id="ARBA00022793"/>
    </source>
</evidence>
<dbReference type="SUPFAM" id="SSF52507">
    <property type="entry name" value="Homo-oligomeric flavin-containing Cys decarboxylases, HFCD"/>
    <property type="match status" value="1"/>
</dbReference>
<feature type="domain" description="Flavoprotein" evidence="3">
    <location>
        <begin position="9"/>
        <end position="182"/>
    </location>
</feature>
<dbReference type="GO" id="GO:0071513">
    <property type="term" value="C:phosphopantothenoylcysteine decarboxylase complex"/>
    <property type="evidence" value="ECO:0007669"/>
    <property type="project" value="TreeGrafter"/>
</dbReference>
<dbReference type="GO" id="GO:0004632">
    <property type="term" value="F:phosphopantothenate--cysteine ligase activity"/>
    <property type="evidence" value="ECO:0007669"/>
    <property type="project" value="InterPro"/>
</dbReference>
<comment type="caution">
    <text evidence="5">The sequence shown here is derived from an EMBL/GenBank/DDBJ whole genome shotgun (WGS) entry which is preliminary data.</text>
</comment>
<reference evidence="6" key="1">
    <citation type="journal article" date="2015" name="MBio">
        <title>Genome-Resolved Metagenomic Analysis Reveals Roles for Candidate Phyla and Other Microbial Community Members in Biogeochemical Transformations in Oil Reservoirs.</title>
        <authorList>
            <person name="Hu P."/>
            <person name="Tom L."/>
            <person name="Singh A."/>
            <person name="Thomas B.C."/>
            <person name="Baker B.J."/>
            <person name="Piceno Y.M."/>
            <person name="Andersen G.L."/>
            <person name="Banfield J.F."/>
        </authorList>
    </citation>
    <scope>NUCLEOTIDE SEQUENCE [LARGE SCALE GENOMIC DNA]</scope>
</reference>
<name>A0A101FEV4_9THEO</name>
<dbReference type="GO" id="GO:0004633">
    <property type="term" value="F:phosphopantothenoylcysteine decarboxylase activity"/>
    <property type="evidence" value="ECO:0007669"/>
    <property type="project" value="InterPro"/>
</dbReference>
<dbReference type="Proteomes" id="UP000053326">
    <property type="component" value="Unassembled WGS sequence"/>
</dbReference>
<dbReference type="Gene3D" id="3.40.50.10300">
    <property type="entry name" value="CoaB-like"/>
    <property type="match status" value="1"/>
</dbReference>